<accession>A0AAD7JDY0</accession>
<comment type="caution">
    <text evidence="1">The sequence shown here is derived from an EMBL/GenBank/DDBJ whole genome shotgun (WGS) entry which is preliminary data.</text>
</comment>
<gene>
    <name evidence="1" type="ORF">DFH07DRAFT_813501</name>
</gene>
<reference evidence="1" key="1">
    <citation type="submission" date="2023-03" db="EMBL/GenBank/DDBJ databases">
        <title>Massive genome expansion in bonnet fungi (Mycena s.s.) driven by repeated elements and novel gene families across ecological guilds.</title>
        <authorList>
            <consortium name="Lawrence Berkeley National Laboratory"/>
            <person name="Harder C.B."/>
            <person name="Miyauchi S."/>
            <person name="Viragh M."/>
            <person name="Kuo A."/>
            <person name="Thoen E."/>
            <person name="Andreopoulos B."/>
            <person name="Lu D."/>
            <person name="Skrede I."/>
            <person name="Drula E."/>
            <person name="Henrissat B."/>
            <person name="Morin E."/>
            <person name="Kohler A."/>
            <person name="Barry K."/>
            <person name="LaButti K."/>
            <person name="Morin E."/>
            <person name="Salamov A."/>
            <person name="Lipzen A."/>
            <person name="Mereny Z."/>
            <person name="Hegedus B."/>
            <person name="Baldrian P."/>
            <person name="Stursova M."/>
            <person name="Weitz H."/>
            <person name="Taylor A."/>
            <person name="Grigoriev I.V."/>
            <person name="Nagy L.G."/>
            <person name="Martin F."/>
            <person name="Kauserud H."/>
        </authorList>
    </citation>
    <scope>NUCLEOTIDE SEQUENCE</scope>
    <source>
        <strain evidence="1">CBHHK188m</strain>
    </source>
</reference>
<sequence>MVSSTSKEPIVTPSCSIFCTDPMDARLAIIYETSAAKIPCSTPSVLYKTPVVKVSPSPILYQTPATKAPSTVLYESSQTSILYETPAINESSSSVLYETPAIKTPRSMVLYETSPPSPAPSSYSTSGTTAAVPMHLVPDRSYRPTNRSSNIVFHGRSGPLAHPLAHRQPLATSLPYHSFSHAQLQYQGAVQYHAHAYLAGVPQGRAPRVW</sequence>
<proteinExistence type="predicted"/>
<keyword evidence="2" id="KW-1185">Reference proteome</keyword>
<protein>
    <submittedName>
        <fullName evidence="1">Uncharacterized protein</fullName>
    </submittedName>
</protein>
<organism evidence="1 2">
    <name type="scientific">Mycena maculata</name>
    <dbReference type="NCBI Taxonomy" id="230809"/>
    <lineage>
        <taxon>Eukaryota</taxon>
        <taxon>Fungi</taxon>
        <taxon>Dikarya</taxon>
        <taxon>Basidiomycota</taxon>
        <taxon>Agaricomycotina</taxon>
        <taxon>Agaricomycetes</taxon>
        <taxon>Agaricomycetidae</taxon>
        <taxon>Agaricales</taxon>
        <taxon>Marasmiineae</taxon>
        <taxon>Mycenaceae</taxon>
        <taxon>Mycena</taxon>
    </lineage>
</organism>
<dbReference type="EMBL" id="JARJLG010000042">
    <property type="protein sequence ID" value="KAJ7762797.1"/>
    <property type="molecule type" value="Genomic_DNA"/>
</dbReference>
<evidence type="ECO:0000313" key="1">
    <source>
        <dbReference type="EMBL" id="KAJ7762797.1"/>
    </source>
</evidence>
<name>A0AAD7JDY0_9AGAR</name>
<dbReference type="Proteomes" id="UP001215280">
    <property type="component" value="Unassembled WGS sequence"/>
</dbReference>
<dbReference type="AlphaFoldDB" id="A0AAD7JDY0"/>
<evidence type="ECO:0000313" key="2">
    <source>
        <dbReference type="Proteomes" id="UP001215280"/>
    </source>
</evidence>